<protein>
    <submittedName>
        <fullName evidence="1">Polyketide cyclase</fullName>
    </submittedName>
</protein>
<dbReference type="Proteomes" id="UP000215595">
    <property type="component" value="Unassembled WGS sequence"/>
</dbReference>
<dbReference type="AlphaFoldDB" id="A0A258FUJ4"/>
<dbReference type="InterPro" id="IPR023393">
    <property type="entry name" value="START-like_dom_sf"/>
</dbReference>
<gene>
    <name evidence="1" type="ORF">B7Z01_01680</name>
</gene>
<evidence type="ECO:0000313" key="1">
    <source>
        <dbReference type="EMBL" id="OYX35634.1"/>
    </source>
</evidence>
<reference evidence="1 2" key="1">
    <citation type="submission" date="2017-03" db="EMBL/GenBank/DDBJ databases">
        <title>Lifting the veil on microbial sulfur biogeochemistry in mining wastewaters.</title>
        <authorList>
            <person name="Kantor R.S."/>
            <person name="Colenbrander Nelson T."/>
            <person name="Marshall S."/>
            <person name="Bennett D."/>
            <person name="Apte S."/>
            <person name="Camacho D."/>
            <person name="Thomas B.C."/>
            <person name="Warren L.A."/>
            <person name="Banfield J.F."/>
        </authorList>
    </citation>
    <scope>NUCLEOTIDE SEQUENCE [LARGE SCALE GENOMIC DNA]</scope>
    <source>
        <strain evidence="1">32-69-9</strain>
    </source>
</reference>
<dbReference type="Gene3D" id="3.30.530.20">
    <property type="match status" value="1"/>
</dbReference>
<organism evidence="1 2">
    <name type="scientific">Brevundimonas subvibrioides</name>
    <dbReference type="NCBI Taxonomy" id="74313"/>
    <lineage>
        <taxon>Bacteria</taxon>
        <taxon>Pseudomonadati</taxon>
        <taxon>Pseudomonadota</taxon>
        <taxon>Alphaproteobacteria</taxon>
        <taxon>Caulobacterales</taxon>
        <taxon>Caulobacteraceae</taxon>
        <taxon>Brevundimonas</taxon>
    </lineage>
</organism>
<dbReference type="EMBL" id="NCEB01000003">
    <property type="protein sequence ID" value="OYX35634.1"/>
    <property type="molecule type" value="Genomic_DNA"/>
</dbReference>
<accession>A0A258FUJ4</accession>
<dbReference type="SUPFAM" id="SSF55961">
    <property type="entry name" value="Bet v1-like"/>
    <property type="match status" value="1"/>
</dbReference>
<comment type="caution">
    <text evidence="1">The sequence shown here is derived from an EMBL/GenBank/DDBJ whole genome shotgun (WGS) entry which is preliminary data.</text>
</comment>
<name>A0A258FUJ4_9CAUL</name>
<proteinExistence type="predicted"/>
<evidence type="ECO:0000313" key="2">
    <source>
        <dbReference type="Proteomes" id="UP000215595"/>
    </source>
</evidence>
<sequence length="144" mass="16350">MSIFRIEKRVGVRESAERIWGVIADLPGWDRWNPVETQVEGRIGFGGALTLTEAIPDLGERRATLAVGEWQPEAQLILSEKRGWLFNVLRYYEIEQLDTRSCIVSNGFIFSGFRGEGFHEKNRLVLRRACEAVAEGLRAEAERG</sequence>